<dbReference type="InterPro" id="IPR041698">
    <property type="entry name" value="Methyltransf_25"/>
</dbReference>
<evidence type="ECO:0000313" key="4">
    <source>
        <dbReference type="EMBL" id="PWI24373.1"/>
    </source>
</evidence>
<dbReference type="PANTHER" id="PTHR43861:SF1">
    <property type="entry name" value="TRANS-ACONITATE 2-METHYLTRANSFERASE"/>
    <property type="match status" value="1"/>
</dbReference>
<dbReference type="InterPro" id="IPR029063">
    <property type="entry name" value="SAM-dependent_MTases_sf"/>
</dbReference>
<gene>
    <name evidence="4" type="ORF">DEX24_13635</name>
</gene>
<comment type="caution">
    <text evidence="4">The sequence shown here is derived from an EMBL/GenBank/DDBJ whole genome shotgun (WGS) entry which is preliminary data.</text>
</comment>
<evidence type="ECO:0000256" key="1">
    <source>
        <dbReference type="ARBA" id="ARBA00022603"/>
    </source>
</evidence>
<dbReference type="GO" id="GO:0030798">
    <property type="term" value="F:trans-aconitate 2-methyltransferase activity"/>
    <property type="evidence" value="ECO:0007669"/>
    <property type="project" value="InterPro"/>
</dbReference>
<keyword evidence="1 4" id="KW-0489">Methyltransferase</keyword>
<evidence type="ECO:0000313" key="5">
    <source>
        <dbReference type="Proteomes" id="UP000245938"/>
    </source>
</evidence>
<keyword evidence="5" id="KW-1185">Reference proteome</keyword>
<organism evidence="4 5">
    <name type="scientific">Kurthia sibirica</name>
    <dbReference type="NCBI Taxonomy" id="202750"/>
    <lineage>
        <taxon>Bacteria</taxon>
        <taxon>Bacillati</taxon>
        <taxon>Bacillota</taxon>
        <taxon>Bacilli</taxon>
        <taxon>Bacillales</taxon>
        <taxon>Caryophanaceae</taxon>
        <taxon>Kurthia</taxon>
    </lineage>
</organism>
<dbReference type="CDD" id="cd02440">
    <property type="entry name" value="AdoMet_MTases"/>
    <property type="match status" value="1"/>
</dbReference>
<protein>
    <submittedName>
        <fullName evidence="4">Trans-aconitate methyltransferase</fullName>
    </submittedName>
</protein>
<proteinExistence type="predicted"/>
<dbReference type="GO" id="GO:0032259">
    <property type="term" value="P:methylation"/>
    <property type="evidence" value="ECO:0007669"/>
    <property type="project" value="UniProtKB-KW"/>
</dbReference>
<accession>A0A2U3AIJ5</accession>
<dbReference type="InterPro" id="IPR023149">
    <property type="entry name" value="Trans_acon_MeTrfase_C"/>
</dbReference>
<dbReference type="Pfam" id="PF13649">
    <property type="entry name" value="Methyltransf_25"/>
    <property type="match status" value="1"/>
</dbReference>
<feature type="domain" description="Methyltransferase" evidence="3">
    <location>
        <begin position="35"/>
        <end position="126"/>
    </location>
</feature>
<dbReference type="Gene3D" id="3.40.50.150">
    <property type="entry name" value="Vaccinia Virus protein VP39"/>
    <property type="match status" value="1"/>
</dbReference>
<dbReference type="SUPFAM" id="SSF53335">
    <property type="entry name" value="S-adenosyl-L-methionine-dependent methyltransferases"/>
    <property type="match status" value="1"/>
</dbReference>
<dbReference type="AlphaFoldDB" id="A0A2U3AIJ5"/>
<dbReference type="PANTHER" id="PTHR43861">
    <property type="entry name" value="TRANS-ACONITATE 2-METHYLTRANSFERASE-RELATED"/>
    <property type="match status" value="1"/>
</dbReference>
<dbReference type="EMBL" id="QFVR01000022">
    <property type="protein sequence ID" value="PWI24373.1"/>
    <property type="molecule type" value="Genomic_DNA"/>
</dbReference>
<dbReference type="RefSeq" id="WP_109306967.1">
    <property type="nucleotide sequence ID" value="NZ_BJUF01000015.1"/>
</dbReference>
<keyword evidence="2 4" id="KW-0808">Transferase</keyword>
<name>A0A2U3AIJ5_9BACL</name>
<dbReference type="Proteomes" id="UP000245938">
    <property type="component" value="Unassembled WGS sequence"/>
</dbReference>
<evidence type="ECO:0000259" key="3">
    <source>
        <dbReference type="Pfam" id="PF13649"/>
    </source>
</evidence>
<reference evidence="4 5" key="1">
    <citation type="submission" date="2018-05" db="EMBL/GenBank/DDBJ databases">
        <title>Kurthia sibirica genome sequence.</title>
        <authorList>
            <person name="Maclea K.S."/>
            <person name="Goen A.E."/>
        </authorList>
    </citation>
    <scope>NUCLEOTIDE SEQUENCE [LARGE SCALE GENOMIC DNA]</scope>
    <source>
        <strain evidence="4 5">ATCC 49154</strain>
    </source>
</reference>
<dbReference type="Gene3D" id="1.10.150.290">
    <property type="entry name" value="S-adenosyl-L-methionine-dependent methyltransferases"/>
    <property type="match status" value="1"/>
</dbReference>
<sequence length="256" mass="29732">MTQWNPMKYLQFEQERTQPAIDLLQRIREHQPRKIIDLGCGPGNSTAMLAQFFPQATIVGVDYSAEMIAEARKVHPELIFQQCDVSTELATLDTDYDLVFSNACLQWIPRHEELIPQLMACLNVGGVLAVQIPNNRQSALYQAIDNIVAQPTWAFQQDYLETNEIGTVDQYFELLSKCSQQFDIWQQLYYHRMTDPIELIEWVKSTRLRPFLAQLASERHEEFIHAILQQAASHYPPHTNGQLLFEFKRLFFTAIK</sequence>
<dbReference type="OrthoDB" id="9760689at2"/>
<evidence type="ECO:0000256" key="2">
    <source>
        <dbReference type="ARBA" id="ARBA00022679"/>
    </source>
</evidence>